<dbReference type="EMBL" id="CP121689">
    <property type="protein sequence ID" value="WZL77172.1"/>
    <property type="molecule type" value="Genomic_DNA"/>
</dbReference>
<organism evidence="2 3">
    <name type="scientific">Thermatribacter velox</name>
    <dbReference type="NCBI Taxonomy" id="3039681"/>
    <lineage>
        <taxon>Bacteria</taxon>
        <taxon>Pseudomonadati</taxon>
        <taxon>Atribacterota</taxon>
        <taxon>Atribacteria</taxon>
        <taxon>Atribacterales</taxon>
        <taxon>Thermatribacteraceae</taxon>
        <taxon>Thermatribacter</taxon>
    </lineage>
</organism>
<dbReference type="Pfam" id="PF00970">
    <property type="entry name" value="FAD_binding_6"/>
    <property type="match status" value="1"/>
</dbReference>
<gene>
    <name evidence="2" type="ORF">QBE54_05515</name>
</gene>
<sequence>MDKLLISHTGYEVKEATIVRTSRLTSQDKLFEIALPEGEILDFEPGQFVEVSLRGVGEAPISICSSPTHRNSFELCVRAVGRLTRALHRLEAGDNIGIRGPFGVGFPITKLIGHDLLMVAGGIGIAPLRSLINYVMDNRRDFGKVQVLFGCKNPQNMLFKDEITTWQQRLDVNFSCTVDEADPEWMGNVGVITTLIPNVDIDPENTFAVIVGPPVMYRFVIAELLKKGVPEEHIVLSLERHMKCGLGKCGHCQIHDIYCCQDGPVFFYSRIKNLKGAI</sequence>
<evidence type="ECO:0000259" key="1">
    <source>
        <dbReference type="PROSITE" id="PS51384"/>
    </source>
</evidence>
<dbReference type="InterPro" id="IPR017927">
    <property type="entry name" value="FAD-bd_FR_type"/>
</dbReference>
<evidence type="ECO:0000313" key="2">
    <source>
        <dbReference type="EMBL" id="WZL77172.1"/>
    </source>
</evidence>
<dbReference type="CDD" id="cd06221">
    <property type="entry name" value="sulfite_reductase_like"/>
    <property type="match status" value="1"/>
</dbReference>
<dbReference type="PANTHER" id="PTHR43513:SF1">
    <property type="entry name" value="ANAEROBIC SULFITE REDUCTASE SUBUNIT B"/>
    <property type="match status" value="1"/>
</dbReference>
<reference evidence="2 3" key="1">
    <citation type="submission" date="2023-03" db="EMBL/GenBank/DDBJ databases">
        <title>Novel Species.</title>
        <authorList>
            <person name="Ma S."/>
        </authorList>
    </citation>
    <scope>NUCLEOTIDE SEQUENCE [LARGE SCALE GENOMIC DNA]</scope>
    <source>
        <strain evidence="2 3">B11</strain>
    </source>
</reference>
<keyword evidence="3" id="KW-1185">Reference proteome</keyword>
<dbReference type="InterPro" id="IPR039261">
    <property type="entry name" value="FNR_nucleotide-bd"/>
</dbReference>
<dbReference type="PRINTS" id="PR00410">
    <property type="entry name" value="PHEHYDRXLASE"/>
</dbReference>
<dbReference type="InterPro" id="IPR008333">
    <property type="entry name" value="Cbr1-like_FAD-bd_dom"/>
</dbReference>
<evidence type="ECO:0000313" key="3">
    <source>
        <dbReference type="Proteomes" id="UP001461341"/>
    </source>
</evidence>
<feature type="domain" description="FAD-binding FR-type" evidence="1">
    <location>
        <begin position="11"/>
        <end position="108"/>
    </location>
</feature>
<dbReference type="Proteomes" id="UP001461341">
    <property type="component" value="Chromosome"/>
</dbReference>
<accession>A0ABZ2YDZ8</accession>
<dbReference type="Pfam" id="PF00175">
    <property type="entry name" value="NAD_binding_1"/>
    <property type="match status" value="1"/>
</dbReference>
<protein>
    <submittedName>
        <fullName evidence="2">FAD/NAD(P)-binding protein</fullName>
    </submittedName>
</protein>
<proteinExistence type="predicted"/>
<dbReference type="RefSeq" id="WP_369019338.1">
    <property type="nucleotide sequence ID" value="NZ_CP121689.1"/>
</dbReference>
<dbReference type="PIRSF" id="PIRSF006816">
    <property type="entry name" value="Cyc3_hyd_g"/>
    <property type="match status" value="1"/>
</dbReference>
<dbReference type="InterPro" id="IPR012165">
    <property type="entry name" value="Cyt_c3_hydrogenase_gsu"/>
</dbReference>
<name>A0ABZ2YDZ8_9BACT</name>
<dbReference type="SUPFAM" id="SSF52343">
    <property type="entry name" value="Ferredoxin reductase-like, C-terminal NADP-linked domain"/>
    <property type="match status" value="1"/>
</dbReference>
<dbReference type="PROSITE" id="PS51384">
    <property type="entry name" value="FAD_FR"/>
    <property type="match status" value="1"/>
</dbReference>
<dbReference type="InterPro" id="IPR050353">
    <property type="entry name" value="PyrK_electron_transfer"/>
</dbReference>
<dbReference type="PANTHER" id="PTHR43513">
    <property type="entry name" value="DIHYDROOROTATE DEHYDROGENASE B (NAD(+)), ELECTRON TRANSFER SUBUNIT"/>
    <property type="match status" value="1"/>
</dbReference>
<dbReference type="SUPFAM" id="SSF63380">
    <property type="entry name" value="Riboflavin synthase domain-like"/>
    <property type="match status" value="1"/>
</dbReference>
<dbReference type="InterPro" id="IPR019480">
    <property type="entry name" value="Dihydroorotate_DH_Fe-S-bd"/>
</dbReference>
<dbReference type="InterPro" id="IPR001433">
    <property type="entry name" value="OxRdtase_FAD/NAD-bd"/>
</dbReference>
<dbReference type="Gene3D" id="2.40.30.10">
    <property type="entry name" value="Translation factors"/>
    <property type="match status" value="1"/>
</dbReference>
<dbReference type="InterPro" id="IPR017938">
    <property type="entry name" value="Riboflavin_synthase-like_b-brl"/>
</dbReference>
<dbReference type="Pfam" id="PF10418">
    <property type="entry name" value="DHODB_Fe-S_bind"/>
    <property type="match status" value="1"/>
</dbReference>
<dbReference type="Gene3D" id="3.40.50.80">
    <property type="entry name" value="Nucleotide-binding domain of ferredoxin-NADP reductase (FNR) module"/>
    <property type="match status" value="1"/>
</dbReference>